<evidence type="ECO:0000313" key="2">
    <source>
        <dbReference type="EMBL" id="MCV3753975.1"/>
    </source>
</evidence>
<keyword evidence="3" id="KW-1185">Reference proteome</keyword>
<evidence type="ECO:0000313" key="3">
    <source>
        <dbReference type="Proteomes" id="UP001207252"/>
    </source>
</evidence>
<feature type="signal peptide" evidence="1">
    <location>
        <begin position="1"/>
        <end position="27"/>
    </location>
</feature>
<name>A0ABT3BP05_9BACT</name>
<protein>
    <recommendedName>
        <fullName evidence="4">Lipoprotein</fullName>
    </recommendedName>
</protein>
<organism evidence="2 3">
    <name type="scientific">Ureaplasma zalophigenitalium</name>
    <dbReference type="NCBI Taxonomy" id="907723"/>
    <lineage>
        <taxon>Bacteria</taxon>
        <taxon>Bacillati</taxon>
        <taxon>Mycoplasmatota</taxon>
        <taxon>Mycoplasmoidales</taxon>
        <taxon>Mycoplasmoidaceae</taxon>
        <taxon>Ureaplasma</taxon>
    </lineage>
</organism>
<reference evidence="2 3" key="1">
    <citation type="journal article" date="2020" name="Int. J. Syst. Evol. Microbiol.">
        <title>Ureaplasma miroungigenitalium sp. nov. isolated from northern elephant seals (Mirounga angustirostris) and Ureaplasma zalophigenitalium sp. nov. isolated from California sea lions (Zalophus californianus).</title>
        <authorList>
            <person name="Volokhov D.V."/>
            <person name="Gulland F.M."/>
            <person name="Gao Y."/>
            <person name="Chizhikov V.E."/>
        </authorList>
    </citation>
    <scope>NUCLEOTIDE SEQUENCE [LARGE SCALE GENOMIC DNA]</scope>
    <source>
        <strain evidence="2 3">CSL7644-GEN</strain>
    </source>
</reference>
<dbReference type="EMBL" id="JAOXHJ010000002">
    <property type="protein sequence ID" value="MCV3753975.1"/>
    <property type="molecule type" value="Genomic_DNA"/>
</dbReference>
<dbReference type="Proteomes" id="UP001207252">
    <property type="component" value="Unassembled WGS sequence"/>
</dbReference>
<proteinExistence type="predicted"/>
<keyword evidence="1" id="KW-0732">Signal</keyword>
<evidence type="ECO:0000256" key="1">
    <source>
        <dbReference type="SAM" id="SignalP"/>
    </source>
</evidence>
<accession>A0ABT3BP05</accession>
<feature type="chain" id="PRO_5045446801" description="Lipoprotein" evidence="1">
    <location>
        <begin position="28"/>
        <end position="319"/>
    </location>
</feature>
<sequence>MKKKNQLKWWFLSLGIIAVPLTAISLAACANKTPIDQQFNDLESVLKEWYKQTTDSQKITYANDLHKKFEVIMAAFKRTKNDTEKQQYLQKAQLIINEIKEIMKDPDHYTPEQPKEGDEVNIVDDNRFINKETNQPWAEEKKIEPNQHLIGKTLKEGEKYKGLMIFNWTAHKDHNSPIAHTHNHKYEQIELSQQPNLQKQDGKLIDGNDLHVSAETGRLNGVEVYYSLLDDIKNTGFNNIQLRFDGIGASSDSLPASLSGSQENSHNPHYTFNFQLPLDYLKNKQNVFITAISFQHMHGEYIGDQWTIQFKHPIKIPVR</sequence>
<gene>
    <name evidence="2" type="ORF">OF365_01160</name>
</gene>
<dbReference type="PROSITE" id="PS51257">
    <property type="entry name" value="PROKAR_LIPOPROTEIN"/>
    <property type="match status" value="1"/>
</dbReference>
<dbReference type="RefSeq" id="WP_263817779.1">
    <property type="nucleotide sequence ID" value="NZ_JAOXHJ010000002.1"/>
</dbReference>
<comment type="caution">
    <text evidence="2">The sequence shown here is derived from an EMBL/GenBank/DDBJ whole genome shotgun (WGS) entry which is preliminary data.</text>
</comment>
<evidence type="ECO:0008006" key="4">
    <source>
        <dbReference type="Google" id="ProtNLM"/>
    </source>
</evidence>